<name>A0ABQ6MJD9_9STRA</name>
<keyword evidence="1" id="KW-0677">Repeat</keyword>
<dbReference type="InterPro" id="IPR036770">
    <property type="entry name" value="Ankyrin_rpt-contain_sf"/>
</dbReference>
<reference evidence="4 5" key="1">
    <citation type="journal article" date="2023" name="Commun. Biol.">
        <title>Genome analysis of Parmales, the sister group of diatoms, reveals the evolutionary specialization of diatoms from phago-mixotrophs to photoautotrophs.</title>
        <authorList>
            <person name="Ban H."/>
            <person name="Sato S."/>
            <person name="Yoshikawa S."/>
            <person name="Yamada K."/>
            <person name="Nakamura Y."/>
            <person name="Ichinomiya M."/>
            <person name="Sato N."/>
            <person name="Blanc-Mathieu R."/>
            <person name="Endo H."/>
            <person name="Kuwata A."/>
            <person name="Ogata H."/>
        </authorList>
    </citation>
    <scope>NUCLEOTIDE SEQUENCE [LARGE SCALE GENOMIC DNA]</scope>
</reference>
<dbReference type="PANTHER" id="PTHR24161:SF121">
    <property type="entry name" value="M-PHASE PHOSPHOPROTEIN 8"/>
    <property type="match status" value="1"/>
</dbReference>
<keyword evidence="2 3" id="KW-0040">ANK repeat</keyword>
<feature type="repeat" description="ANK" evidence="3">
    <location>
        <begin position="33"/>
        <end position="66"/>
    </location>
</feature>
<dbReference type="SMART" id="SM00248">
    <property type="entry name" value="ANK"/>
    <property type="match status" value="4"/>
</dbReference>
<evidence type="ECO:0000256" key="3">
    <source>
        <dbReference type="PROSITE-ProRule" id="PRU00023"/>
    </source>
</evidence>
<accession>A0ABQ6MJD9</accession>
<sequence>MPFGRTPLHVACRSPGSVAHLLPSNDLNTLDDHGFTPLYTAANLGNEEGVGQLLAQEGIDVSLADKGGLTPFHIACYSPHSGVGIVSRLLEKDEELEGKKDSIGRTGLDWAREKGRDVVVEYLTGRVRMATLELTEIVPVRQEMVTEVVKLCGGPIDVQCPVCGVDVGKRPGGLHPDHYKCESCSFVDAKEEFC</sequence>
<evidence type="ECO:0000313" key="4">
    <source>
        <dbReference type="EMBL" id="GMI27675.1"/>
    </source>
</evidence>
<evidence type="ECO:0008006" key="6">
    <source>
        <dbReference type="Google" id="ProtNLM"/>
    </source>
</evidence>
<evidence type="ECO:0000313" key="5">
    <source>
        <dbReference type="Proteomes" id="UP001165060"/>
    </source>
</evidence>
<evidence type="ECO:0000256" key="2">
    <source>
        <dbReference type="ARBA" id="ARBA00023043"/>
    </source>
</evidence>
<dbReference type="PROSITE" id="PS50088">
    <property type="entry name" value="ANK_REPEAT"/>
    <property type="match status" value="1"/>
</dbReference>
<dbReference type="InterPro" id="IPR002110">
    <property type="entry name" value="Ankyrin_rpt"/>
</dbReference>
<organism evidence="4 5">
    <name type="scientific">Tetraparma gracilis</name>
    <dbReference type="NCBI Taxonomy" id="2962635"/>
    <lineage>
        <taxon>Eukaryota</taxon>
        <taxon>Sar</taxon>
        <taxon>Stramenopiles</taxon>
        <taxon>Ochrophyta</taxon>
        <taxon>Bolidophyceae</taxon>
        <taxon>Parmales</taxon>
        <taxon>Triparmaceae</taxon>
        <taxon>Tetraparma</taxon>
    </lineage>
</organism>
<dbReference type="SUPFAM" id="SSF48403">
    <property type="entry name" value="Ankyrin repeat"/>
    <property type="match status" value="1"/>
</dbReference>
<proteinExistence type="predicted"/>
<protein>
    <recommendedName>
        <fullName evidence="6">Ankyrin</fullName>
    </recommendedName>
</protein>
<dbReference type="Pfam" id="PF12796">
    <property type="entry name" value="Ank_2"/>
    <property type="match status" value="1"/>
</dbReference>
<dbReference type="EMBL" id="BRYB01004225">
    <property type="protein sequence ID" value="GMI27675.1"/>
    <property type="molecule type" value="Genomic_DNA"/>
</dbReference>
<comment type="caution">
    <text evidence="4">The sequence shown here is derived from an EMBL/GenBank/DDBJ whole genome shotgun (WGS) entry which is preliminary data.</text>
</comment>
<gene>
    <name evidence="4" type="ORF">TeGR_g4418</name>
</gene>
<dbReference type="PROSITE" id="PS50297">
    <property type="entry name" value="ANK_REP_REGION"/>
    <property type="match status" value="1"/>
</dbReference>
<dbReference type="Gene3D" id="1.25.40.20">
    <property type="entry name" value="Ankyrin repeat-containing domain"/>
    <property type="match status" value="1"/>
</dbReference>
<dbReference type="Proteomes" id="UP001165060">
    <property type="component" value="Unassembled WGS sequence"/>
</dbReference>
<keyword evidence="5" id="KW-1185">Reference proteome</keyword>
<evidence type="ECO:0000256" key="1">
    <source>
        <dbReference type="ARBA" id="ARBA00022737"/>
    </source>
</evidence>
<dbReference type="PANTHER" id="PTHR24161">
    <property type="entry name" value="ANK_REP_REGION DOMAIN-CONTAINING PROTEIN-RELATED"/>
    <property type="match status" value="1"/>
</dbReference>